<dbReference type="PaxDb" id="2903-EOD40264"/>
<dbReference type="HOGENOM" id="CLU_768212_0_0_1"/>
<feature type="region of interest" description="Disordered" evidence="1">
    <location>
        <begin position="1"/>
        <end position="35"/>
    </location>
</feature>
<keyword evidence="4" id="KW-1185">Reference proteome</keyword>
<dbReference type="PROSITE" id="PS00036">
    <property type="entry name" value="BZIP_BASIC"/>
    <property type="match status" value="1"/>
</dbReference>
<evidence type="ECO:0000256" key="1">
    <source>
        <dbReference type="SAM" id="MobiDB-lite"/>
    </source>
</evidence>
<dbReference type="GeneID" id="17285533"/>
<name>A0A0D3KWX9_EMIH1</name>
<dbReference type="AlphaFoldDB" id="A0A0D3KWX9"/>
<evidence type="ECO:0000313" key="4">
    <source>
        <dbReference type="Proteomes" id="UP000013827"/>
    </source>
</evidence>
<feature type="compositionally biased region" description="Polar residues" evidence="1">
    <location>
        <begin position="131"/>
        <end position="140"/>
    </location>
</feature>
<feature type="domain" description="BZIP" evidence="2">
    <location>
        <begin position="15"/>
        <end position="61"/>
    </location>
</feature>
<dbReference type="STRING" id="2903.R1G315"/>
<organism evidence="3 4">
    <name type="scientific">Emiliania huxleyi (strain CCMP1516)</name>
    <dbReference type="NCBI Taxonomy" id="280463"/>
    <lineage>
        <taxon>Eukaryota</taxon>
        <taxon>Haptista</taxon>
        <taxon>Haptophyta</taxon>
        <taxon>Prymnesiophyceae</taxon>
        <taxon>Isochrysidales</taxon>
        <taxon>Noelaerhabdaceae</taxon>
        <taxon>Emiliania</taxon>
    </lineage>
</organism>
<dbReference type="InterPro" id="IPR004827">
    <property type="entry name" value="bZIP"/>
</dbReference>
<feature type="compositionally biased region" description="Acidic residues" evidence="1">
    <location>
        <begin position="1"/>
        <end position="13"/>
    </location>
</feature>
<reference evidence="3" key="2">
    <citation type="submission" date="2024-10" db="UniProtKB">
        <authorList>
            <consortium name="EnsemblProtists"/>
        </authorList>
    </citation>
    <scope>IDENTIFICATION</scope>
</reference>
<dbReference type="PROSITE" id="PS50217">
    <property type="entry name" value="BZIP"/>
    <property type="match status" value="1"/>
</dbReference>
<evidence type="ECO:0000313" key="3">
    <source>
        <dbReference type="EnsemblProtists" id="EOD40264"/>
    </source>
</evidence>
<proteinExistence type="predicted"/>
<dbReference type="InterPro" id="IPR046347">
    <property type="entry name" value="bZIP_sf"/>
</dbReference>
<dbReference type="Gene3D" id="1.20.5.170">
    <property type="match status" value="1"/>
</dbReference>
<dbReference type="GO" id="GO:0003700">
    <property type="term" value="F:DNA-binding transcription factor activity"/>
    <property type="evidence" value="ECO:0007669"/>
    <property type="project" value="InterPro"/>
</dbReference>
<accession>A0A0D3KWX9</accession>
<dbReference type="RefSeq" id="XP_005792693.1">
    <property type="nucleotide sequence ID" value="XM_005792636.1"/>
</dbReference>
<dbReference type="Proteomes" id="UP000013827">
    <property type="component" value="Unassembled WGS sequence"/>
</dbReference>
<protein>
    <recommendedName>
        <fullName evidence="2">BZIP domain-containing protein</fullName>
    </recommendedName>
</protein>
<feature type="region of interest" description="Disordered" evidence="1">
    <location>
        <begin position="127"/>
        <end position="157"/>
    </location>
</feature>
<dbReference type="CDD" id="cd14812">
    <property type="entry name" value="bZIP_u3"/>
    <property type="match status" value="1"/>
</dbReference>
<sequence length="361" mass="36600">MTVEEPEDDDATPLEERKMRRKHRNRLSAAASRQRKKEWVETLQERLRVLTADNEALRQQLLAPSAQAGAAAGLLAFGGGAPAEAQLIASDRELGRALLAHGLDTAVKIQIHADHLGAAADSAAEGRREWSSSGIGSTSPKRFARAPVAEGTEAERGGRIGPALAVMSYAGGDTAPPAAPAPTVSPVLTPPEAVSPLQARVLPTELALPPSSGCLLQPPYCIKTSASPSGAIATAMAAPGPGPGLDSTCAIAGAIPIGAVCAQKMGAAFQDRHGGVVGGSTSSIAGAKRGGPMADEGAARLAGGGIAFAAVAQTYSESPSKRARAGSYVSPVPVPSTENGLDVVSALQSLRAPRQSQALCV</sequence>
<dbReference type="SMART" id="SM00338">
    <property type="entry name" value="BRLZ"/>
    <property type="match status" value="1"/>
</dbReference>
<dbReference type="Pfam" id="PF00170">
    <property type="entry name" value="bZIP_1"/>
    <property type="match status" value="1"/>
</dbReference>
<dbReference type="SUPFAM" id="SSF57959">
    <property type="entry name" value="Leucine zipper domain"/>
    <property type="match status" value="1"/>
</dbReference>
<dbReference type="EnsemblProtists" id="EOD40264">
    <property type="protein sequence ID" value="EOD40264"/>
    <property type="gene ID" value="EMIHUDRAFT_251223"/>
</dbReference>
<reference evidence="4" key="1">
    <citation type="journal article" date="2013" name="Nature">
        <title>Pan genome of the phytoplankton Emiliania underpins its global distribution.</title>
        <authorList>
            <person name="Read B.A."/>
            <person name="Kegel J."/>
            <person name="Klute M.J."/>
            <person name="Kuo A."/>
            <person name="Lefebvre S.C."/>
            <person name="Maumus F."/>
            <person name="Mayer C."/>
            <person name="Miller J."/>
            <person name="Monier A."/>
            <person name="Salamov A."/>
            <person name="Young J."/>
            <person name="Aguilar M."/>
            <person name="Claverie J.M."/>
            <person name="Frickenhaus S."/>
            <person name="Gonzalez K."/>
            <person name="Herman E.K."/>
            <person name="Lin Y.C."/>
            <person name="Napier J."/>
            <person name="Ogata H."/>
            <person name="Sarno A.F."/>
            <person name="Shmutz J."/>
            <person name="Schroeder D."/>
            <person name="de Vargas C."/>
            <person name="Verret F."/>
            <person name="von Dassow P."/>
            <person name="Valentin K."/>
            <person name="Van de Peer Y."/>
            <person name="Wheeler G."/>
            <person name="Dacks J.B."/>
            <person name="Delwiche C.F."/>
            <person name="Dyhrman S.T."/>
            <person name="Glockner G."/>
            <person name="John U."/>
            <person name="Richards T."/>
            <person name="Worden A.Z."/>
            <person name="Zhang X."/>
            <person name="Grigoriev I.V."/>
            <person name="Allen A.E."/>
            <person name="Bidle K."/>
            <person name="Borodovsky M."/>
            <person name="Bowler C."/>
            <person name="Brownlee C."/>
            <person name="Cock J.M."/>
            <person name="Elias M."/>
            <person name="Gladyshev V.N."/>
            <person name="Groth M."/>
            <person name="Guda C."/>
            <person name="Hadaegh A."/>
            <person name="Iglesias-Rodriguez M.D."/>
            <person name="Jenkins J."/>
            <person name="Jones B.M."/>
            <person name="Lawson T."/>
            <person name="Leese F."/>
            <person name="Lindquist E."/>
            <person name="Lobanov A."/>
            <person name="Lomsadze A."/>
            <person name="Malik S.B."/>
            <person name="Marsh M.E."/>
            <person name="Mackinder L."/>
            <person name="Mock T."/>
            <person name="Mueller-Roeber B."/>
            <person name="Pagarete A."/>
            <person name="Parker M."/>
            <person name="Probert I."/>
            <person name="Quesneville H."/>
            <person name="Raines C."/>
            <person name="Rensing S.A."/>
            <person name="Riano-Pachon D.M."/>
            <person name="Richier S."/>
            <person name="Rokitta S."/>
            <person name="Shiraiwa Y."/>
            <person name="Soanes D.M."/>
            <person name="van der Giezen M."/>
            <person name="Wahlund T.M."/>
            <person name="Williams B."/>
            <person name="Wilson W."/>
            <person name="Wolfe G."/>
            <person name="Wurch L.L."/>
        </authorList>
    </citation>
    <scope>NUCLEOTIDE SEQUENCE</scope>
</reference>
<dbReference type="KEGG" id="ehx:EMIHUDRAFT_251223"/>
<evidence type="ECO:0000259" key="2">
    <source>
        <dbReference type="PROSITE" id="PS50217"/>
    </source>
</evidence>